<keyword evidence="3" id="KW-1185">Reference proteome</keyword>
<feature type="transmembrane region" description="Helical" evidence="1">
    <location>
        <begin position="283"/>
        <end position="302"/>
    </location>
</feature>
<reference evidence="2" key="1">
    <citation type="submission" date="2021-01" db="UniProtKB">
        <authorList>
            <consortium name="EnsemblMetazoa"/>
        </authorList>
    </citation>
    <scope>IDENTIFICATION</scope>
</reference>
<dbReference type="AlphaFoldDB" id="A0A7M5XE78"/>
<feature type="transmembrane region" description="Helical" evidence="1">
    <location>
        <begin position="415"/>
        <end position="440"/>
    </location>
</feature>
<evidence type="ECO:0000313" key="3">
    <source>
        <dbReference type="Proteomes" id="UP000594262"/>
    </source>
</evidence>
<keyword evidence="1" id="KW-1133">Transmembrane helix</keyword>
<proteinExistence type="predicted"/>
<sequence>MQISWVKLNNFKMHFKNLIQTNSIQASEHVIPPKEADGHLTGDDGDCTGILKNITVGCEPKPRGFFSGNKVLQTILLVLVALCLIGVVSYLAFTATLDSSNANGQDSGFGPTKSPMSVESTSINENRGSFIQKHEEKQNTSTLMTILWEVLTPTEDCLFCGFPACDHHKTYPIATPEADLEKGESIFDSVSNGYTWILGTIKPSQEQKPDQSIIDHFFSNLIGHNQPEPKKESVLEYTSNHIGDTSNNISSTISEAFEVISSIVNVILWFVINYILYPGALGYLVLTMLYNGVFSAVTIRNSPRKAMSDESKRLYQYLQKSRMDFLLAAVMVASVVTCVYLYSGYIEMRLEWVYISAYVRYPRPVQPKVLPKPALNAFPLTLNVLIGVAVTCFMTTVVALIYMKLKTKDHLCSTYAKYAMVGVSMVIATVLAMTSGYMMFQYFYNGVTSITTTPPVPGPTQGTVPESTPLTGTDIFVMIYLILLVIGSISYDYLL</sequence>
<keyword evidence="1" id="KW-0812">Transmembrane</keyword>
<evidence type="ECO:0000256" key="1">
    <source>
        <dbReference type="SAM" id="Phobius"/>
    </source>
</evidence>
<feature type="transmembrane region" description="Helical" evidence="1">
    <location>
        <begin position="256"/>
        <end position="277"/>
    </location>
</feature>
<dbReference type="EnsemblMetazoa" id="CLYHEMT022044.1">
    <property type="protein sequence ID" value="CLYHEMP022044.1"/>
    <property type="gene ID" value="CLYHEMG022044"/>
</dbReference>
<keyword evidence="1" id="KW-0472">Membrane</keyword>
<protein>
    <submittedName>
        <fullName evidence="2">Uncharacterized protein</fullName>
    </submittedName>
</protein>
<evidence type="ECO:0000313" key="2">
    <source>
        <dbReference type="EnsemblMetazoa" id="CLYHEMP022044.1"/>
    </source>
</evidence>
<organism evidence="2 3">
    <name type="scientific">Clytia hemisphaerica</name>
    <dbReference type="NCBI Taxonomy" id="252671"/>
    <lineage>
        <taxon>Eukaryota</taxon>
        <taxon>Metazoa</taxon>
        <taxon>Cnidaria</taxon>
        <taxon>Hydrozoa</taxon>
        <taxon>Hydroidolina</taxon>
        <taxon>Leptothecata</taxon>
        <taxon>Obeliida</taxon>
        <taxon>Clytiidae</taxon>
        <taxon>Clytia</taxon>
    </lineage>
</organism>
<feature type="transmembrane region" description="Helical" evidence="1">
    <location>
        <begin position="380"/>
        <end position="403"/>
    </location>
</feature>
<dbReference type="Proteomes" id="UP000594262">
    <property type="component" value="Unplaced"/>
</dbReference>
<accession>A0A7M5XE78</accession>
<feature type="transmembrane region" description="Helical" evidence="1">
    <location>
        <begin position="323"/>
        <end position="342"/>
    </location>
</feature>
<feature type="transmembrane region" description="Helical" evidence="1">
    <location>
        <begin position="475"/>
        <end position="494"/>
    </location>
</feature>
<feature type="transmembrane region" description="Helical" evidence="1">
    <location>
        <begin position="71"/>
        <end position="93"/>
    </location>
</feature>
<name>A0A7M5XE78_9CNID</name>